<feature type="region of interest" description="Disordered" evidence="1">
    <location>
        <begin position="140"/>
        <end position="163"/>
    </location>
</feature>
<dbReference type="EMBL" id="SJSN01000018">
    <property type="protein sequence ID" value="TCD02203.1"/>
    <property type="molecule type" value="Genomic_DNA"/>
</dbReference>
<feature type="compositionally biased region" description="Basic and acidic residues" evidence="1">
    <location>
        <begin position="152"/>
        <end position="163"/>
    </location>
</feature>
<dbReference type="Proteomes" id="UP000291485">
    <property type="component" value="Unassembled WGS sequence"/>
</dbReference>
<keyword evidence="3" id="KW-1185">Reference proteome</keyword>
<protein>
    <submittedName>
        <fullName evidence="2">SRPBCC domain-containing protein</fullName>
    </submittedName>
</protein>
<gene>
    <name evidence="2" type="ORF">EZ449_18880</name>
</gene>
<evidence type="ECO:0000313" key="2">
    <source>
        <dbReference type="EMBL" id="TCD02203.1"/>
    </source>
</evidence>
<evidence type="ECO:0000256" key="1">
    <source>
        <dbReference type="SAM" id="MobiDB-lite"/>
    </source>
</evidence>
<dbReference type="OrthoDB" id="287565at2"/>
<dbReference type="Gene3D" id="3.30.530.20">
    <property type="match status" value="1"/>
</dbReference>
<reference evidence="2 3" key="1">
    <citation type="submission" date="2019-02" db="EMBL/GenBank/DDBJ databases">
        <title>Pedobacter sp. RP-3-11 sp. nov., isolated from Arctic soil.</title>
        <authorList>
            <person name="Dahal R.H."/>
        </authorList>
    </citation>
    <scope>NUCLEOTIDE SEQUENCE [LARGE SCALE GENOMIC DNA]</scope>
    <source>
        <strain evidence="2 3">RP-3-11</strain>
    </source>
</reference>
<dbReference type="AlphaFoldDB" id="A0A4R0NQX5"/>
<comment type="caution">
    <text evidence="2">The sequence shown here is derived from an EMBL/GenBank/DDBJ whole genome shotgun (WGS) entry which is preliminary data.</text>
</comment>
<dbReference type="SUPFAM" id="SSF55961">
    <property type="entry name" value="Bet v1-like"/>
    <property type="match status" value="1"/>
</dbReference>
<proteinExistence type="predicted"/>
<evidence type="ECO:0000313" key="3">
    <source>
        <dbReference type="Proteomes" id="UP000291485"/>
    </source>
</evidence>
<dbReference type="InterPro" id="IPR023393">
    <property type="entry name" value="START-like_dom_sf"/>
</dbReference>
<accession>A0A4R0NQX5</accession>
<organism evidence="2 3">
    <name type="scientific">Pedobacter frigidisoli</name>
    <dbReference type="NCBI Taxonomy" id="2530455"/>
    <lineage>
        <taxon>Bacteria</taxon>
        <taxon>Pseudomonadati</taxon>
        <taxon>Bacteroidota</taxon>
        <taxon>Sphingobacteriia</taxon>
        <taxon>Sphingobacteriales</taxon>
        <taxon>Sphingobacteriaceae</taxon>
        <taxon>Pedobacter</taxon>
    </lineage>
</organism>
<name>A0A4R0NQX5_9SPHI</name>
<sequence>MQDQDFTTSFFVDQTPKTAFDAINNVRGWWSEEIDGNTNKLNAVFNYHFEDVHQCKIKIIEMIPDQKVVWLVEENYFKFTKDKTEWTGTKIIFDISKVGNQTQIKFTHQGLVPEYECYNICKDAWGNYINNSLRNLIETGKGNPNGIGKPQTENEKKLGSKTK</sequence>